<evidence type="ECO:0008006" key="4">
    <source>
        <dbReference type="Google" id="ProtNLM"/>
    </source>
</evidence>
<reference evidence="3" key="1">
    <citation type="submission" date="2018-05" db="EMBL/GenBank/DDBJ databases">
        <authorList>
            <person name="Li X."/>
        </authorList>
    </citation>
    <scope>NUCLEOTIDE SEQUENCE [LARGE SCALE GENOMIC DNA]</scope>
    <source>
        <strain evidence="3">HKS-05</strain>
    </source>
</reference>
<sequence length="491" mass="51625">MSFPAIIFAIALLVCLLSRGPAIFFLFFASWSFGAFAAVPPELVGGVSLTPAWFCAGAMALKVAGEEGFGETFATLIDPRRLGLLSLCAVYGVISAMFFPRLFAGVIDIIPMRLTLNHAPQPLSPTSANFTQAFYLVITVAVVAAFHMACRRPERRRAILNALLFGGAVAVVTGLVDYVAGLTGAATLLAPFRTASYALMTNAEAFAGSGRRVVGLMTEASAFAALAIGFVAPLVLLRDAYRSAVTRNVLLPAVCLLLILLVWLSKSSTGMVGVAVLGLVMLAHMARSLWLRRAEAAPGLVLLYLAPLLVVAFLVLFPSLAEQAIHTVDVMVLQKSASESYVERTMWNRVTLDAFRQSWGLGAGLGSARASSWPVAVLGNIGVFGAATMALFIARILVARPPPGDLLFDRQMIGAKYAILPGLIMGALAGTSVAFGLPVAWLMGMIGGMSAAAAAPAPARNRSVRSRLVGLTVSPPGQLLRSGPRPDGLEP</sequence>
<dbReference type="RefSeq" id="WP_111458062.1">
    <property type="nucleotide sequence ID" value="NZ_QFYP01000001.1"/>
</dbReference>
<dbReference type="AlphaFoldDB" id="A0A328B065"/>
<proteinExistence type="predicted"/>
<comment type="caution">
    <text evidence="2">The sequence shown here is derived from an EMBL/GenBank/DDBJ whole genome shotgun (WGS) entry which is preliminary data.</text>
</comment>
<feature type="transmembrane region" description="Helical" evidence="1">
    <location>
        <begin position="44"/>
        <end position="61"/>
    </location>
</feature>
<dbReference type="Proteomes" id="UP000249842">
    <property type="component" value="Unassembled WGS sequence"/>
</dbReference>
<dbReference type="OrthoDB" id="7010242at2"/>
<dbReference type="EMBL" id="QFYP01000001">
    <property type="protein sequence ID" value="RAK60770.1"/>
    <property type="molecule type" value="Genomic_DNA"/>
</dbReference>
<feature type="transmembrane region" description="Helical" evidence="1">
    <location>
        <begin position="375"/>
        <end position="397"/>
    </location>
</feature>
<keyword evidence="1" id="KW-0472">Membrane</keyword>
<feature type="transmembrane region" description="Helical" evidence="1">
    <location>
        <begin position="302"/>
        <end position="321"/>
    </location>
</feature>
<evidence type="ECO:0000313" key="3">
    <source>
        <dbReference type="Proteomes" id="UP000249842"/>
    </source>
</evidence>
<protein>
    <recommendedName>
        <fullName evidence="4">O-antigen ligase domain-containing protein</fullName>
    </recommendedName>
</protein>
<feature type="transmembrane region" description="Helical" evidence="1">
    <location>
        <begin position="162"/>
        <end position="190"/>
    </location>
</feature>
<evidence type="ECO:0000256" key="1">
    <source>
        <dbReference type="SAM" id="Phobius"/>
    </source>
</evidence>
<evidence type="ECO:0000313" key="2">
    <source>
        <dbReference type="EMBL" id="RAK60770.1"/>
    </source>
</evidence>
<name>A0A328B065_9CAUL</name>
<gene>
    <name evidence="2" type="ORF">DJ021_13615</name>
</gene>
<accession>A0A328B065</accession>
<organism evidence="2 3">
    <name type="scientific">Phenylobacterium hankyongense</name>
    <dbReference type="NCBI Taxonomy" id="1813876"/>
    <lineage>
        <taxon>Bacteria</taxon>
        <taxon>Pseudomonadati</taxon>
        <taxon>Pseudomonadota</taxon>
        <taxon>Alphaproteobacteria</taxon>
        <taxon>Caulobacterales</taxon>
        <taxon>Caulobacteraceae</taxon>
        <taxon>Phenylobacterium</taxon>
    </lineage>
</organism>
<feature type="transmembrane region" description="Helical" evidence="1">
    <location>
        <begin position="220"/>
        <end position="237"/>
    </location>
</feature>
<feature type="transmembrane region" description="Helical" evidence="1">
    <location>
        <begin position="271"/>
        <end position="290"/>
    </location>
</feature>
<keyword evidence="3" id="KW-1185">Reference proteome</keyword>
<feature type="transmembrane region" description="Helical" evidence="1">
    <location>
        <begin position="82"/>
        <end position="110"/>
    </location>
</feature>
<feature type="transmembrane region" description="Helical" evidence="1">
    <location>
        <begin position="130"/>
        <end position="150"/>
    </location>
</feature>
<keyword evidence="1" id="KW-0812">Transmembrane</keyword>
<keyword evidence="1" id="KW-1133">Transmembrane helix</keyword>
<feature type="transmembrane region" description="Helical" evidence="1">
    <location>
        <begin position="417"/>
        <end position="435"/>
    </location>
</feature>
<feature type="transmembrane region" description="Helical" evidence="1">
    <location>
        <begin position="249"/>
        <end position="265"/>
    </location>
</feature>